<evidence type="ECO:0000259" key="2">
    <source>
        <dbReference type="PROSITE" id="PS50887"/>
    </source>
</evidence>
<comment type="caution">
    <text evidence="3">The sequence shown here is derived from an EMBL/GenBank/DDBJ whole genome shotgun (WGS) entry which is preliminary data.</text>
</comment>
<protein>
    <submittedName>
        <fullName evidence="3">Diguanylate cyclase</fullName>
        <ecNumber evidence="3">2.7.7.65</ecNumber>
    </submittedName>
</protein>
<dbReference type="NCBIfam" id="TIGR00254">
    <property type="entry name" value="GGDEF"/>
    <property type="match status" value="1"/>
</dbReference>
<dbReference type="Pfam" id="PF00990">
    <property type="entry name" value="GGDEF"/>
    <property type="match status" value="1"/>
</dbReference>
<dbReference type="RefSeq" id="WP_344039392.1">
    <property type="nucleotide sequence ID" value="NZ_BAAAKE010000016.1"/>
</dbReference>
<dbReference type="EMBL" id="JBHSJB010000006">
    <property type="protein sequence ID" value="MFC5053447.1"/>
    <property type="molecule type" value="Genomic_DNA"/>
</dbReference>
<feature type="transmembrane region" description="Helical" evidence="1">
    <location>
        <begin position="172"/>
        <end position="196"/>
    </location>
</feature>
<dbReference type="InterPro" id="IPR052163">
    <property type="entry name" value="DGC-Regulatory_Protein"/>
</dbReference>
<dbReference type="InterPro" id="IPR043128">
    <property type="entry name" value="Rev_trsase/Diguanyl_cyclase"/>
</dbReference>
<dbReference type="EC" id="2.7.7.65" evidence="3"/>
<dbReference type="InterPro" id="IPR000160">
    <property type="entry name" value="GGDEF_dom"/>
</dbReference>
<feature type="transmembrane region" description="Helical" evidence="1">
    <location>
        <begin position="217"/>
        <end position="239"/>
    </location>
</feature>
<evidence type="ECO:0000313" key="3">
    <source>
        <dbReference type="EMBL" id="MFC5053447.1"/>
    </source>
</evidence>
<organism evidence="3 4">
    <name type="scientific">Saccharothrix xinjiangensis</name>
    <dbReference type="NCBI Taxonomy" id="204798"/>
    <lineage>
        <taxon>Bacteria</taxon>
        <taxon>Bacillati</taxon>
        <taxon>Actinomycetota</taxon>
        <taxon>Actinomycetes</taxon>
        <taxon>Pseudonocardiales</taxon>
        <taxon>Pseudonocardiaceae</taxon>
        <taxon>Saccharothrix</taxon>
    </lineage>
</organism>
<dbReference type="CDD" id="cd01949">
    <property type="entry name" value="GGDEF"/>
    <property type="match status" value="1"/>
</dbReference>
<reference evidence="4" key="1">
    <citation type="journal article" date="2019" name="Int. J. Syst. Evol. Microbiol.">
        <title>The Global Catalogue of Microorganisms (GCM) 10K type strain sequencing project: providing services to taxonomists for standard genome sequencing and annotation.</title>
        <authorList>
            <consortium name="The Broad Institute Genomics Platform"/>
            <consortium name="The Broad Institute Genome Sequencing Center for Infectious Disease"/>
            <person name="Wu L."/>
            <person name="Ma J."/>
        </authorList>
    </citation>
    <scope>NUCLEOTIDE SEQUENCE [LARGE SCALE GENOMIC DNA]</scope>
    <source>
        <strain evidence="4">KCTC 12848</strain>
    </source>
</reference>
<feature type="transmembrane region" description="Helical" evidence="1">
    <location>
        <begin position="139"/>
        <end position="160"/>
    </location>
</feature>
<proteinExistence type="predicted"/>
<gene>
    <name evidence="3" type="ORF">ACFPFM_06715</name>
</gene>
<keyword evidence="3" id="KW-0808">Transferase</keyword>
<dbReference type="Proteomes" id="UP001595833">
    <property type="component" value="Unassembled WGS sequence"/>
</dbReference>
<dbReference type="Gene3D" id="3.30.70.270">
    <property type="match status" value="1"/>
</dbReference>
<dbReference type="InterPro" id="IPR029787">
    <property type="entry name" value="Nucleotide_cyclase"/>
</dbReference>
<feature type="transmembrane region" description="Helical" evidence="1">
    <location>
        <begin position="32"/>
        <end position="54"/>
    </location>
</feature>
<keyword evidence="1" id="KW-0472">Membrane</keyword>
<keyword evidence="3" id="KW-0548">Nucleotidyltransferase</keyword>
<dbReference type="SUPFAM" id="SSF55073">
    <property type="entry name" value="Nucleotide cyclase"/>
    <property type="match status" value="1"/>
</dbReference>
<name>A0ABV9XW62_9PSEU</name>
<evidence type="ECO:0000256" key="1">
    <source>
        <dbReference type="SAM" id="Phobius"/>
    </source>
</evidence>
<dbReference type="PANTHER" id="PTHR46663:SF4">
    <property type="entry name" value="DIGUANYLATE CYCLASE DGCT-RELATED"/>
    <property type="match status" value="1"/>
</dbReference>
<dbReference type="GO" id="GO:0052621">
    <property type="term" value="F:diguanylate cyclase activity"/>
    <property type="evidence" value="ECO:0007669"/>
    <property type="project" value="UniProtKB-EC"/>
</dbReference>
<dbReference type="SMART" id="SM00267">
    <property type="entry name" value="GGDEF"/>
    <property type="match status" value="1"/>
</dbReference>
<keyword evidence="4" id="KW-1185">Reference proteome</keyword>
<accession>A0ABV9XW62</accession>
<dbReference type="PROSITE" id="PS50887">
    <property type="entry name" value="GGDEF"/>
    <property type="match status" value="1"/>
</dbReference>
<feature type="transmembrane region" description="Helical" evidence="1">
    <location>
        <begin position="101"/>
        <end position="127"/>
    </location>
</feature>
<dbReference type="PANTHER" id="PTHR46663">
    <property type="entry name" value="DIGUANYLATE CYCLASE DGCT-RELATED"/>
    <property type="match status" value="1"/>
</dbReference>
<evidence type="ECO:0000313" key="4">
    <source>
        <dbReference type="Proteomes" id="UP001595833"/>
    </source>
</evidence>
<feature type="domain" description="GGDEF" evidence="2">
    <location>
        <begin position="292"/>
        <end position="430"/>
    </location>
</feature>
<keyword evidence="1" id="KW-1133">Transmembrane helix</keyword>
<sequence length="440" mass="46234">MSAESPQRGATGQRLRLVQPSRWRLWELPRPVLAYVLLVDVAAAAAIALTCAFSTISTTDLVRFGVLLAGSVVHLEAARGIERLREVATQGSPYVNLKSLWVFTGVLLLPLPLVVALTAVTFLYAWARVDGRSVACRKVFSAATFVLASGAAAAVLALGGPAGTPTIPDGPLGAVVLLAAAVTWWFVNLALVVLVIALSNPGAPLRQAFGDPAEQRIVAAALALGIGMAVVVVHAPWLVVIQMFSVPVLHRTFLVPQFQRRLRSDPKTGLMEATYFAHVAAAHLDRLREQGGSAALLMIDLDRFKDVNDRLGHPAGDELLVVVAKALRAELRDGDSVARFGGDEFVVLLPGAGPDDVQDICARLLSALRGLELTLTTPAGPVPVGGLTASLGAALSTDHGDSVDRLLLAADAAQRIAKDAGGDRFVVAPLPPNADLPVPR</sequence>
<keyword evidence="1" id="KW-0812">Transmembrane</keyword>